<reference evidence="1 2" key="1">
    <citation type="submission" date="2017-11" db="EMBL/GenBank/DDBJ databases">
        <title>Genome sequencing of Fusobacterium periodonticum KCOM 1263.</title>
        <authorList>
            <person name="Kook J.-K."/>
            <person name="Park S.-N."/>
            <person name="Lim Y.K."/>
        </authorList>
    </citation>
    <scope>NUCLEOTIDE SEQUENCE [LARGE SCALE GENOMIC DNA]</scope>
    <source>
        <strain evidence="1 2">KCOM 1263</strain>
    </source>
</reference>
<organism evidence="1 2">
    <name type="scientific">Fusobacterium pseudoperiodonticum</name>
    <dbReference type="NCBI Taxonomy" id="2663009"/>
    <lineage>
        <taxon>Bacteria</taxon>
        <taxon>Fusobacteriati</taxon>
        <taxon>Fusobacteriota</taxon>
        <taxon>Fusobacteriia</taxon>
        <taxon>Fusobacteriales</taxon>
        <taxon>Fusobacteriaceae</taxon>
        <taxon>Fusobacterium</taxon>
    </lineage>
</organism>
<dbReference type="PROSITE" id="PS51257">
    <property type="entry name" value="PROKAR_LIPOPROTEIN"/>
    <property type="match status" value="1"/>
</dbReference>
<protein>
    <submittedName>
        <fullName evidence="1">Cytoplasmic protein</fullName>
    </submittedName>
</protein>
<dbReference type="EMBL" id="CP024700">
    <property type="protein sequence ID" value="ATV60607.1"/>
    <property type="molecule type" value="Genomic_DNA"/>
</dbReference>
<dbReference type="Gene3D" id="2.20.110.10">
    <property type="entry name" value="Histone H3 K4-specific methyltransferase SET7/9 N-terminal domain"/>
    <property type="match status" value="1"/>
</dbReference>
<dbReference type="RefSeq" id="WP_099986376.1">
    <property type="nucleotide sequence ID" value="NZ_CP024700.1"/>
</dbReference>
<dbReference type="SUPFAM" id="SSF82185">
    <property type="entry name" value="Histone H3 K4-specific methyltransferase SET7/9 N-terminal domain"/>
    <property type="match status" value="1"/>
</dbReference>
<dbReference type="AlphaFoldDB" id="A0AAD0F114"/>
<sequence length="276" mass="31383">MKKILSVLLLIFVMLLSACGGVKYEFIDGFLYATDGKEATGTFEFKLNGYKTRAKYVNGLANGLFERYYPDGSIFIKNEVKDGIVSKIEVYYKSGETLAIIADSKYMKIFNKDGSLVESYDADKNETILYQENENPFIFTDADPTTYNENNAILPKVENGKEVDSNVITKNLVNGLSEVIVDDEVMLRFDDKIGFFISFYSTGEPMYIGNATTSETLIFSKNRKILYKDKGSDFTIYNKDGKPIHELREGVLILYNEDGDEIIMDFYKVEDIKKID</sequence>
<accession>A0AAD0F114</accession>
<proteinExistence type="predicted"/>
<gene>
    <name evidence="1" type="ORF">CTM74_01230</name>
</gene>
<evidence type="ECO:0000313" key="1">
    <source>
        <dbReference type="EMBL" id="ATV60607.1"/>
    </source>
</evidence>
<evidence type="ECO:0000313" key="2">
    <source>
        <dbReference type="Proteomes" id="UP000228552"/>
    </source>
</evidence>
<dbReference type="Proteomes" id="UP000228552">
    <property type="component" value="Chromosome"/>
</dbReference>
<keyword evidence="2" id="KW-1185">Reference proteome</keyword>
<name>A0AAD0F114_9FUSO</name>